<name>A0AB39ABN9_9CAUD</name>
<proteinExistence type="predicted"/>
<reference evidence="1" key="2">
    <citation type="submission" date="2024-07" db="EMBL/GenBank/DDBJ databases">
        <authorList>
            <person name="Pedersen J.S."/>
            <person name="Mulbjerg M.R."/>
            <person name="Carstens A.B."/>
            <person name="Hansen L.H."/>
        </authorList>
    </citation>
    <scope>NUCLEOTIDE SEQUENCE</scope>
</reference>
<dbReference type="EMBL" id="PQ008972">
    <property type="protein sequence ID" value="XDF89628.1"/>
    <property type="molecule type" value="Genomic_DNA"/>
</dbReference>
<organism evidence="1">
    <name type="scientific">Pectobacterium phage Koroua</name>
    <dbReference type="NCBI Taxonomy" id="3158138"/>
    <lineage>
        <taxon>Viruses</taxon>
        <taxon>Duplodnaviria</taxon>
        <taxon>Heunggongvirae</taxon>
        <taxon>Uroviricota</taxon>
        <taxon>Caudoviricetes</taxon>
    </lineage>
</organism>
<sequence length="85" mass="9624">MLKRGTVFLNPTGKHCVATGMIFNSNFSDPEGDYLFCEVNYRVLGSDVESFICGDMRTEIEKIDVMGNEEFLNLARKINMGCQYV</sequence>
<evidence type="ECO:0000313" key="1">
    <source>
        <dbReference type="EMBL" id="XDF89628.1"/>
    </source>
</evidence>
<gene>
    <name evidence="1" type="ORF">MPJMYLZW_CDS0055</name>
</gene>
<reference evidence="1" key="1">
    <citation type="journal article" date="2024" name="Virus Res.">
        <title>A novel genus of Pectobacterium bacteriophages display broad host range by targeting several species of Danish soft rot isolates.</title>
        <authorList>
            <person name="Pedersen J.S."/>
            <person name="Carstens A.B."/>
            <person name="Rothgard M.M."/>
            <person name="Roy C."/>
            <person name="Viry A."/>
            <person name="Papudeshi B."/>
            <person name="Kot W."/>
            <person name="Hille F."/>
            <person name="Franz C.M.A.P."/>
            <person name="Edwards R."/>
            <person name="Hansen L.H."/>
        </authorList>
    </citation>
    <scope>NUCLEOTIDE SEQUENCE</scope>
</reference>
<accession>A0AB39ABN9</accession>
<protein>
    <submittedName>
        <fullName evidence="1">Uncharacterized protein</fullName>
    </submittedName>
</protein>